<dbReference type="SMART" id="SM00331">
    <property type="entry name" value="PP2C_SIG"/>
    <property type="match status" value="1"/>
</dbReference>
<evidence type="ECO:0000313" key="2">
    <source>
        <dbReference type="EMBL" id="MEV0361850.1"/>
    </source>
</evidence>
<dbReference type="Pfam" id="PF07228">
    <property type="entry name" value="SpoIIE"/>
    <property type="match status" value="1"/>
</dbReference>
<accession>A0ABV3F2C8</accession>
<evidence type="ECO:0000259" key="1">
    <source>
        <dbReference type="SMART" id="SM00331"/>
    </source>
</evidence>
<organism evidence="2 3">
    <name type="scientific">Nocardia fusca</name>
    <dbReference type="NCBI Taxonomy" id="941183"/>
    <lineage>
        <taxon>Bacteria</taxon>
        <taxon>Bacillati</taxon>
        <taxon>Actinomycetota</taxon>
        <taxon>Actinomycetes</taxon>
        <taxon>Mycobacteriales</taxon>
        <taxon>Nocardiaceae</taxon>
        <taxon>Nocardia</taxon>
    </lineage>
</organism>
<dbReference type="Gene3D" id="3.60.40.10">
    <property type="entry name" value="PPM-type phosphatase domain"/>
    <property type="match status" value="1"/>
</dbReference>
<feature type="domain" description="PPM-type phosphatase" evidence="1">
    <location>
        <begin position="9"/>
        <end position="201"/>
    </location>
</feature>
<sequence length="214" mass="22164">MHEDGFIGRIEWAMAGRPLPGQDVSGDRCVVLDTGTGTVLFAVLDGLGHGAAAAAAVDRATRVLAENRAEPLDVLMALCHRAMSDTRGAAVTLALFGAEETQWLGVGNIESIVLTAGPTGPQVSATALQSGGIVGYRLPSTLQPQTVPVRPGDLLLMSTDGVEVEPGHGVDLAKSTADIVQELLSRHAKDTDDALVLAARVRGVSNGPAQREES</sequence>
<reference evidence="2 3" key="1">
    <citation type="submission" date="2024-06" db="EMBL/GenBank/DDBJ databases">
        <title>The Natural Products Discovery Center: Release of the First 8490 Sequenced Strains for Exploring Actinobacteria Biosynthetic Diversity.</title>
        <authorList>
            <person name="Kalkreuter E."/>
            <person name="Kautsar S.A."/>
            <person name="Yang D."/>
            <person name="Bader C.D."/>
            <person name="Teijaro C.N."/>
            <person name="Fluegel L."/>
            <person name="Davis C.M."/>
            <person name="Simpson J.R."/>
            <person name="Lauterbach L."/>
            <person name="Steele A.D."/>
            <person name="Gui C."/>
            <person name="Meng S."/>
            <person name="Li G."/>
            <person name="Viehrig K."/>
            <person name="Ye F."/>
            <person name="Su P."/>
            <person name="Kiefer A.F."/>
            <person name="Nichols A."/>
            <person name="Cepeda A.J."/>
            <person name="Yan W."/>
            <person name="Fan B."/>
            <person name="Jiang Y."/>
            <person name="Adhikari A."/>
            <person name="Zheng C.-J."/>
            <person name="Schuster L."/>
            <person name="Cowan T.M."/>
            <person name="Smanski M.J."/>
            <person name="Chevrette M.G."/>
            <person name="De Carvalho L.P.S."/>
            <person name="Shen B."/>
        </authorList>
    </citation>
    <scope>NUCLEOTIDE SEQUENCE [LARGE SCALE GENOMIC DNA]</scope>
    <source>
        <strain evidence="2 3">NPDC050671</strain>
    </source>
</reference>
<dbReference type="InterPro" id="IPR001932">
    <property type="entry name" value="PPM-type_phosphatase-like_dom"/>
</dbReference>
<dbReference type="EMBL" id="JBFAIH010000001">
    <property type="protein sequence ID" value="MEV0361850.1"/>
    <property type="molecule type" value="Genomic_DNA"/>
</dbReference>
<comment type="caution">
    <text evidence="2">The sequence shown here is derived from an EMBL/GenBank/DDBJ whole genome shotgun (WGS) entry which is preliminary data.</text>
</comment>
<dbReference type="InterPro" id="IPR036457">
    <property type="entry name" value="PPM-type-like_dom_sf"/>
</dbReference>
<dbReference type="Proteomes" id="UP001551658">
    <property type="component" value="Unassembled WGS sequence"/>
</dbReference>
<dbReference type="PANTHER" id="PTHR35801">
    <property type="entry name" value="PHOSPHOSERINE PHOSPHATASE RSBX"/>
    <property type="match status" value="1"/>
</dbReference>
<dbReference type="PANTHER" id="PTHR35801:SF1">
    <property type="entry name" value="PHOSPHOSERINE PHOSPHATASE RSBX"/>
    <property type="match status" value="1"/>
</dbReference>
<protein>
    <submittedName>
        <fullName evidence="2">SpoIIE family protein phosphatase</fullName>
    </submittedName>
</protein>
<proteinExistence type="predicted"/>
<dbReference type="RefSeq" id="WP_357973223.1">
    <property type="nucleotide sequence ID" value="NZ_JBFAIH010000001.1"/>
</dbReference>
<name>A0ABV3F2C8_9NOCA</name>
<evidence type="ECO:0000313" key="3">
    <source>
        <dbReference type="Proteomes" id="UP001551658"/>
    </source>
</evidence>
<keyword evidence="3" id="KW-1185">Reference proteome</keyword>
<gene>
    <name evidence="2" type="ORF">AB0H72_04025</name>
</gene>
<dbReference type="InterPro" id="IPR039248">
    <property type="entry name" value="Ptase_RsbX"/>
</dbReference>
<dbReference type="SUPFAM" id="SSF81606">
    <property type="entry name" value="PP2C-like"/>
    <property type="match status" value="1"/>
</dbReference>